<feature type="non-terminal residue" evidence="2">
    <location>
        <position position="164"/>
    </location>
</feature>
<sequence length="164" mass="19018">MALEGGGANPPARPKNGASYPTPTPRSEGKEMECSRCNRIRTIYTKGLCKACYNAMVVSSHPHMQQARREAQKRYAGRHPVQHIQRCKRWREANPERGRTNSLAWRAANSERYKEAHRIRWHRRNHLKRGLQATLTQEQWQAILRAYKYTCAYCGRKAKGLTQD</sequence>
<organism evidence="2">
    <name type="scientific">marine sediment metagenome</name>
    <dbReference type="NCBI Taxonomy" id="412755"/>
    <lineage>
        <taxon>unclassified sequences</taxon>
        <taxon>metagenomes</taxon>
        <taxon>ecological metagenomes</taxon>
    </lineage>
</organism>
<gene>
    <name evidence="2" type="ORF">LCGC14_0992900</name>
</gene>
<evidence type="ECO:0000256" key="1">
    <source>
        <dbReference type="SAM" id="MobiDB-lite"/>
    </source>
</evidence>
<reference evidence="2" key="1">
    <citation type="journal article" date="2015" name="Nature">
        <title>Complex archaea that bridge the gap between prokaryotes and eukaryotes.</title>
        <authorList>
            <person name="Spang A."/>
            <person name="Saw J.H."/>
            <person name="Jorgensen S.L."/>
            <person name="Zaremba-Niedzwiedzka K."/>
            <person name="Martijn J."/>
            <person name="Lind A.E."/>
            <person name="van Eijk R."/>
            <person name="Schleper C."/>
            <person name="Guy L."/>
            <person name="Ettema T.J."/>
        </authorList>
    </citation>
    <scope>NUCLEOTIDE SEQUENCE</scope>
</reference>
<proteinExistence type="predicted"/>
<comment type="caution">
    <text evidence="2">The sequence shown here is derived from an EMBL/GenBank/DDBJ whole genome shotgun (WGS) entry which is preliminary data.</text>
</comment>
<evidence type="ECO:0000313" key="2">
    <source>
        <dbReference type="EMBL" id="KKN14737.1"/>
    </source>
</evidence>
<name>A0A0F9NRP0_9ZZZZ</name>
<dbReference type="AlphaFoldDB" id="A0A0F9NRP0"/>
<dbReference type="EMBL" id="LAZR01003787">
    <property type="protein sequence ID" value="KKN14737.1"/>
    <property type="molecule type" value="Genomic_DNA"/>
</dbReference>
<feature type="region of interest" description="Disordered" evidence="1">
    <location>
        <begin position="1"/>
        <end position="32"/>
    </location>
</feature>
<accession>A0A0F9NRP0</accession>
<protein>
    <submittedName>
        <fullName evidence="2">Uncharacterized protein</fullName>
    </submittedName>
</protein>